<dbReference type="SUPFAM" id="SSF52402">
    <property type="entry name" value="Adenine nucleotide alpha hydrolases-like"/>
    <property type="match status" value="1"/>
</dbReference>
<dbReference type="STRING" id="1276538.A0A1X7RII5"/>
<dbReference type="InterPro" id="IPR057326">
    <property type="entry name" value="KR_dom"/>
</dbReference>
<keyword evidence="2" id="KW-0061">Asparagine biosynthesis</keyword>
<dbReference type="SUPFAM" id="SSF51735">
    <property type="entry name" value="NAD(P)-binding Rossmann-fold domains"/>
    <property type="match status" value="1"/>
</dbReference>
<protein>
    <recommendedName>
        <fullName evidence="5">Ketoreductase domain-containing protein</fullName>
    </recommendedName>
</protein>
<evidence type="ECO:0000256" key="1">
    <source>
        <dbReference type="ARBA" id="ARBA00022605"/>
    </source>
</evidence>
<keyword evidence="1" id="KW-0028">Amino-acid biosynthesis</keyword>
<feature type="compositionally biased region" description="Basic and acidic residues" evidence="4">
    <location>
        <begin position="789"/>
        <end position="798"/>
    </location>
</feature>
<dbReference type="Proteomes" id="UP000215127">
    <property type="component" value="Chromosome 1"/>
</dbReference>
<name>A0A1X7RII5_ZYMT9</name>
<dbReference type="PRINTS" id="PR00081">
    <property type="entry name" value="GDHRDH"/>
</dbReference>
<dbReference type="CDD" id="cd01991">
    <property type="entry name" value="Asn_synthase_B_C"/>
    <property type="match status" value="1"/>
</dbReference>
<dbReference type="EMBL" id="LT853692">
    <property type="protein sequence ID" value="SMQ47001.1"/>
    <property type="molecule type" value="Genomic_DNA"/>
</dbReference>
<dbReference type="Pfam" id="PF00733">
    <property type="entry name" value="Asn_synthase"/>
    <property type="match status" value="2"/>
</dbReference>
<feature type="domain" description="Ketoreductase" evidence="5">
    <location>
        <begin position="34"/>
        <end position="218"/>
    </location>
</feature>
<dbReference type="GO" id="GO:0004066">
    <property type="term" value="F:asparagine synthase (glutamine-hydrolyzing) activity"/>
    <property type="evidence" value="ECO:0007669"/>
    <property type="project" value="InterPro"/>
</dbReference>
<evidence type="ECO:0000256" key="2">
    <source>
        <dbReference type="ARBA" id="ARBA00022888"/>
    </source>
</evidence>
<evidence type="ECO:0000256" key="4">
    <source>
        <dbReference type="SAM" id="MobiDB-lite"/>
    </source>
</evidence>
<dbReference type="InterPro" id="IPR002347">
    <property type="entry name" value="SDR_fam"/>
</dbReference>
<evidence type="ECO:0000259" key="5">
    <source>
        <dbReference type="SMART" id="SM00822"/>
    </source>
</evidence>
<dbReference type="Pfam" id="PF00106">
    <property type="entry name" value="adh_short"/>
    <property type="match status" value="1"/>
</dbReference>
<gene>
    <name evidence="6" type="ORF">ZT3D7_G2148</name>
</gene>
<dbReference type="InterPro" id="IPR036291">
    <property type="entry name" value="NAD(P)-bd_dom_sf"/>
</dbReference>
<proteinExistence type="predicted"/>
<dbReference type="SUPFAM" id="SSF56235">
    <property type="entry name" value="N-terminal nucleophile aminohydrolases (Ntn hydrolases)"/>
    <property type="match status" value="1"/>
</dbReference>
<dbReference type="Gene3D" id="3.60.20.10">
    <property type="entry name" value="Glutamine Phosphoribosylpyrophosphate, subunit 1, domain 1"/>
    <property type="match status" value="1"/>
</dbReference>
<dbReference type="SMART" id="SM00822">
    <property type="entry name" value="PKS_KR"/>
    <property type="match status" value="1"/>
</dbReference>
<dbReference type="GO" id="GO:0006529">
    <property type="term" value="P:asparagine biosynthetic process"/>
    <property type="evidence" value="ECO:0007669"/>
    <property type="project" value="UniProtKB-KW"/>
</dbReference>
<dbReference type="PANTHER" id="PTHR45937">
    <property type="entry name" value="ASPARAGINE SYNTHETASE DOMAIN-CONTAINING PROTEIN 1"/>
    <property type="match status" value="1"/>
</dbReference>
<keyword evidence="7" id="KW-1185">Reference proteome</keyword>
<evidence type="ECO:0000313" key="6">
    <source>
        <dbReference type="EMBL" id="SMQ47001.1"/>
    </source>
</evidence>
<reference evidence="6 7" key="1">
    <citation type="submission" date="2016-06" db="EMBL/GenBank/DDBJ databases">
        <authorList>
            <person name="Kjaerup R.B."/>
            <person name="Dalgaard T.S."/>
            <person name="Juul-Madsen H.R."/>
        </authorList>
    </citation>
    <scope>NUCLEOTIDE SEQUENCE [LARGE SCALE GENOMIC DNA]</scope>
</reference>
<sequence length="847" mass="92491">MTIAPPLPSPTAKWHDTSYESISPTRPELSANGKIVLITGGGTGIGAETALAFAAAGASRIALLGRREQPLLDTKAKIEQDFPKTEVFTASTDIGNKKEVNAAFDKFAGQGKIDVLISNAAVGGPFDGVDEVDSEKFMEAVNLNIGGNLHVAQAFARHAAKDAVVIEVSSGIAHLNVGAGFSSYAVSKMGVFRLWDSFAFKHSDMSVFHTQPGIVDTDMNRAAGGTKATGIEDHVSLPAHFNVWLASPEARFMKSKFLWSNWDVDELKARAKEIEAADGVKCLLNARGPDAASAVCIRDRGSQAFITCHSTVLSLRGSRTTNQPFRKADSESTLCWNGEAWKIRGERPDGNDTTRIFDVLQEAALNAQGDDLTEATTAVAKALAEVAGPYAFVFFDDEHSRIFFGRDLLGRRSLLRSIDAEGNILLCSVTDGLESTAWSEVEADGIYCIDLTSEPSTDPGEVERWGGYTVVKVPYQYMASRSDNSTSVIPELSLNRDLSSVSLFIDENSQSVGHLESLLRESVSLRVLEIPEPPRRGTDKGDRKRAKLAILFSGGLDCTTIARLCHDVLPHTEPIDLLNVAFENPRVHKTAGAGAFELCPDRITGRASHTELCNVCPEREWRFVAVDVPYTETQEHRDKVLRLMHPHNTEMDLSISFALYFAARGTGQVAQEADGQVIDYVSSARVLLSGLGADELFAGYTRHATAFRRNGFPGLLDELDIDIGRLGKRNLGRDDRVISNWGKEARFPFLDEKLVQWALAAPVADKCGFGESQPENADSSEKRGCAAIEPEGRHREEASDPIWRPNSKDGDRKVQRHTRADMRDYCQCCAEVGFDPPEIPLCLLFVS</sequence>
<evidence type="ECO:0000313" key="7">
    <source>
        <dbReference type="Proteomes" id="UP000215127"/>
    </source>
</evidence>
<dbReference type="Gene3D" id="3.40.50.620">
    <property type="entry name" value="HUPs"/>
    <property type="match status" value="1"/>
</dbReference>
<dbReference type="InterPro" id="IPR029055">
    <property type="entry name" value="Ntn_hydrolases_N"/>
</dbReference>
<feature type="region of interest" description="Disordered" evidence="4">
    <location>
        <begin position="1"/>
        <end position="26"/>
    </location>
</feature>
<dbReference type="CDD" id="cd05233">
    <property type="entry name" value="SDR_c"/>
    <property type="match status" value="1"/>
</dbReference>
<feature type="region of interest" description="Disordered" evidence="4">
    <location>
        <begin position="789"/>
        <end position="815"/>
    </location>
</feature>
<dbReference type="AlphaFoldDB" id="A0A1X7RII5"/>
<evidence type="ECO:0000256" key="3">
    <source>
        <dbReference type="ARBA" id="ARBA00022962"/>
    </source>
</evidence>
<feature type="compositionally biased region" description="Basic and acidic residues" evidence="4">
    <location>
        <begin position="806"/>
        <end position="815"/>
    </location>
</feature>
<organism evidence="6 7">
    <name type="scientific">Zymoseptoria tritici (strain ST99CH_3D7)</name>
    <dbReference type="NCBI Taxonomy" id="1276538"/>
    <lineage>
        <taxon>Eukaryota</taxon>
        <taxon>Fungi</taxon>
        <taxon>Dikarya</taxon>
        <taxon>Ascomycota</taxon>
        <taxon>Pezizomycotina</taxon>
        <taxon>Dothideomycetes</taxon>
        <taxon>Dothideomycetidae</taxon>
        <taxon>Mycosphaerellales</taxon>
        <taxon>Mycosphaerellaceae</taxon>
        <taxon>Zymoseptoria</taxon>
    </lineage>
</organism>
<accession>A0A1X7RII5</accession>
<dbReference type="InterPro" id="IPR014729">
    <property type="entry name" value="Rossmann-like_a/b/a_fold"/>
</dbReference>
<dbReference type="Gene3D" id="3.40.50.720">
    <property type="entry name" value="NAD(P)-binding Rossmann-like Domain"/>
    <property type="match status" value="1"/>
</dbReference>
<dbReference type="InterPro" id="IPR051857">
    <property type="entry name" value="Asn_synthetase_domain"/>
</dbReference>
<dbReference type="InterPro" id="IPR001962">
    <property type="entry name" value="Asn_synthase"/>
</dbReference>
<dbReference type="PANTHER" id="PTHR45937:SF1">
    <property type="entry name" value="ASPARAGINE SYNTHETASE DOMAIN-CONTAINING PROTEIN 1"/>
    <property type="match status" value="1"/>
</dbReference>
<keyword evidence="3" id="KW-0315">Glutamine amidotransferase</keyword>